<name>A0A1M7Y3K3_9BACT</name>
<dbReference type="Pfam" id="PF00112">
    <property type="entry name" value="Peptidase_C1"/>
    <property type="match status" value="1"/>
</dbReference>
<sequence>MENTKVKSLLLMKGSVGKKVKVLKDALAKALGESLHGYELDKGEVFDIATETALRAWQASVGLVPDGIAGPRTMSALGVAAEHELDVRVDVASVCTLFPYTKSSNISKNLPYVTAALAAFGLTNPQMIGVALGTIRAETEGFVPIAEMPSHFNTLPGQAPFSAYDNRRNIGNTRVGDGARYKGRGFVQLTGRANYENFGSLLDIPLAENPDLGCAPEIAACLLAAFLASKEKTITEGLATEDLKKIRRAVNGGSHGLDRFTDTFVKASELWGKARPRVMMAGEMAGEETLTAAQQRAASNVSSDPADLRDRPYTPPPRSLPEIYPDNADVKKFIGAYSKAGLILNQGREGACTGFGLACVINYLRWRASGAPGQFESVSPRMLYHFARRYDEYEGENYEGSSCRGALKGWFHNGVCLDSRWPYHPGDNSSLPLSGWDTDAAERTLGVYYRISTKAITDLQAAIHEVGAIYVSAYTHKGWETVGNTASPPSSHAGLPVITYNGVPSRKGGHAFALVGFNRKGFVIQNSWGTRWGAAGFALITYEDWLAHAMDAWVAAMGVPGVISGRLSSPKAAAGTTAAEGKVPESWWNEATAYQHSIVFGNNGRVERFDQVDGLTRTLQNQACVLPDSWFRNSQHKKKRLVIYAHGGLNSEESAIKRAQAMGRYFIGNGCYPLFLVWKSGLLESIGNILADKMYKGDDTRAQGFGDWLSDSVSDPLIEKTIGRPFARPLWSEMKENAILASESGRGGDLLVSALKSLAGSWGDNFELHLMGHSAGSIILGRLLDLFARQELIDKVASVHLYAPACTVAFANRHYAPQTKIMKNLYLDILSDAREQDDQVAQIYRKSLLYFVSNALEADHRMPILGMANVFNQQYSGWDGSSFTGETLSNWLNAVEICRLEKRLTIHDEQTIQTRLGNGSSMSPKIEKASHGGFDNNINVVEKSLKRITGSTELNLPVEDLVGF</sequence>
<feature type="compositionally biased region" description="Polar residues" evidence="1">
    <location>
        <begin position="291"/>
        <end position="303"/>
    </location>
</feature>
<dbReference type="CDD" id="cd02619">
    <property type="entry name" value="Peptidase_C1"/>
    <property type="match status" value="1"/>
</dbReference>
<protein>
    <submittedName>
        <fullName evidence="4">Predicted chitinase</fullName>
    </submittedName>
</protein>
<dbReference type="Gene3D" id="1.10.530.10">
    <property type="match status" value="1"/>
</dbReference>
<dbReference type="InterPro" id="IPR002477">
    <property type="entry name" value="Peptidoglycan-bd-like"/>
</dbReference>
<dbReference type="InterPro" id="IPR023346">
    <property type="entry name" value="Lysozyme-like_dom_sf"/>
</dbReference>
<feature type="region of interest" description="Disordered" evidence="1">
    <location>
        <begin position="289"/>
        <end position="321"/>
    </location>
</feature>
<proteinExistence type="predicted"/>
<dbReference type="InterPro" id="IPR029058">
    <property type="entry name" value="AB_hydrolase_fold"/>
</dbReference>
<dbReference type="Gene3D" id="3.90.70.10">
    <property type="entry name" value="Cysteine proteinases"/>
    <property type="match status" value="1"/>
</dbReference>
<evidence type="ECO:0000313" key="4">
    <source>
        <dbReference type="EMBL" id="SHO46778.1"/>
    </source>
</evidence>
<dbReference type="EMBL" id="FRFE01000006">
    <property type="protein sequence ID" value="SHO46778.1"/>
    <property type="molecule type" value="Genomic_DNA"/>
</dbReference>
<dbReference type="STRING" id="1121416.SAMN02745220_01635"/>
<dbReference type="GO" id="GO:0008234">
    <property type="term" value="F:cysteine-type peptidase activity"/>
    <property type="evidence" value="ECO:0007669"/>
    <property type="project" value="InterPro"/>
</dbReference>
<dbReference type="SUPFAM" id="SSF47090">
    <property type="entry name" value="PGBD-like"/>
    <property type="match status" value="1"/>
</dbReference>
<feature type="domain" description="Peptidoglycan binding-like" evidence="3">
    <location>
        <begin position="17"/>
        <end position="77"/>
    </location>
</feature>
<gene>
    <name evidence="4" type="ORF">SAMN02745220_01635</name>
</gene>
<dbReference type="Proteomes" id="UP000184603">
    <property type="component" value="Unassembled WGS sequence"/>
</dbReference>
<dbReference type="Pfam" id="PF01471">
    <property type="entry name" value="PG_binding_1"/>
    <property type="match status" value="1"/>
</dbReference>
<dbReference type="InterPro" id="IPR036366">
    <property type="entry name" value="PGBDSf"/>
</dbReference>
<dbReference type="InterPro" id="IPR000668">
    <property type="entry name" value="Peptidase_C1A_C"/>
</dbReference>
<dbReference type="InterPro" id="IPR038765">
    <property type="entry name" value="Papain-like_cys_pep_sf"/>
</dbReference>
<dbReference type="OrthoDB" id="5318987at2"/>
<evidence type="ECO:0000313" key="5">
    <source>
        <dbReference type="Proteomes" id="UP000184603"/>
    </source>
</evidence>
<keyword evidence="5" id="KW-1185">Reference proteome</keyword>
<evidence type="ECO:0000256" key="1">
    <source>
        <dbReference type="SAM" id="MobiDB-lite"/>
    </source>
</evidence>
<dbReference type="Gene3D" id="1.10.101.10">
    <property type="entry name" value="PGBD-like superfamily/PGBD"/>
    <property type="match status" value="1"/>
</dbReference>
<dbReference type="AlphaFoldDB" id="A0A1M7Y3K3"/>
<dbReference type="SUPFAM" id="SSF53955">
    <property type="entry name" value="Lysozyme-like"/>
    <property type="match status" value="1"/>
</dbReference>
<dbReference type="InterPro" id="IPR036365">
    <property type="entry name" value="PGBD-like_sf"/>
</dbReference>
<accession>A0A1M7Y3K3</accession>
<evidence type="ECO:0000259" key="2">
    <source>
        <dbReference type="Pfam" id="PF00112"/>
    </source>
</evidence>
<evidence type="ECO:0000259" key="3">
    <source>
        <dbReference type="Pfam" id="PF01471"/>
    </source>
</evidence>
<feature type="domain" description="Peptidase C1A papain C-terminal" evidence="2">
    <location>
        <begin position="340"/>
        <end position="542"/>
    </location>
</feature>
<organism evidence="4 5">
    <name type="scientific">Desulfopila aestuarii DSM 18488</name>
    <dbReference type="NCBI Taxonomy" id="1121416"/>
    <lineage>
        <taxon>Bacteria</taxon>
        <taxon>Pseudomonadati</taxon>
        <taxon>Thermodesulfobacteriota</taxon>
        <taxon>Desulfobulbia</taxon>
        <taxon>Desulfobulbales</taxon>
        <taxon>Desulfocapsaceae</taxon>
        <taxon>Desulfopila</taxon>
    </lineage>
</organism>
<dbReference type="SUPFAM" id="SSF53474">
    <property type="entry name" value="alpha/beta-Hydrolases"/>
    <property type="match status" value="1"/>
</dbReference>
<dbReference type="RefSeq" id="WP_073612954.1">
    <property type="nucleotide sequence ID" value="NZ_FRFE01000006.1"/>
</dbReference>
<reference evidence="4 5" key="1">
    <citation type="submission" date="2016-12" db="EMBL/GenBank/DDBJ databases">
        <authorList>
            <person name="Song W.-J."/>
            <person name="Kurnit D.M."/>
        </authorList>
    </citation>
    <scope>NUCLEOTIDE SEQUENCE [LARGE SCALE GENOMIC DNA]</scope>
    <source>
        <strain evidence="4 5">DSM 18488</strain>
    </source>
</reference>
<dbReference type="SUPFAM" id="SSF54001">
    <property type="entry name" value="Cysteine proteinases"/>
    <property type="match status" value="1"/>
</dbReference>
<dbReference type="GO" id="GO:0006508">
    <property type="term" value="P:proteolysis"/>
    <property type="evidence" value="ECO:0007669"/>
    <property type="project" value="InterPro"/>
</dbReference>